<protein>
    <submittedName>
        <fullName evidence="2">Uncharacterized protein</fullName>
    </submittedName>
</protein>
<feature type="region of interest" description="Disordered" evidence="1">
    <location>
        <begin position="50"/>
        <end position="69"/>
    </location>
</feature>
<feature type="compositionally biased region" description="Basic and acidic residues" evidence="1">
    <location>
        <begin position="151"/>
        <end position="160"/>
    </location>
</feature>
<feature type="compositionally biased region" description="Low complexity" evidence="1">
    <location>
        <begin position="1"/>
        <end position="15"/>
    </location>
</feature>
<dbReference type="EMBL" id="KI669500">
    <property type="protein sequence ID" value="OCF35024.1"/>
    <property type="molecule type" value="Genomic_DNA"/>
</dbReference>
<feature type="region of interest" description="Disordered" evidence="1">
    <location>
        <begin position="82"/>
        <end position="287"/>
    </location>
</feature>
<sequence>MSNSTTNTATSAAGDPLPPLPKDHLDHPEQWATGADPATQKQKGFIAVLEDKNPGLVPSEGIDKEGLDKSEASEIIEKLKNGEKVVSNEEQEGVTAEKSEKNEIEIERSSKEDDESRSDEIPGKKRKATATAEGNQVEGDVDELDPSPAEADGKDAKESKQTTLDGAFSTDADSGKPKEEEERAPKKPRLDTAEIDQGGSDTTDPSEAAPSNAKENTSVTNGETIPGSDAHLDHPENWATGDEPATEKQKGFIKVLEKQKGSGAVSGDVKHLGKSEASERIEELKEQ</sequence>
<reference evidence="2 3" key="1">
    <citation type="submission" date="2013-07" db="EMBL/GenBank/DDBJ databases">
        <title>The Genome Sequence of Cryptococcus heveanensis BCC8398.</title>
        <authorList>
            <consortium name="The Broad Institute Genome Sequencing Platform"/>
            <person name="Cuomo C."/>
            <person name="Litvintseva A."/>
            <person name="Chen Y."/>
            <person name="Heitman J."/>
            <person name="Sun S."/>
            <person name="Springer D."/>
            <person name="Dromer F."/>
            <person name="Young S.K."/>
            <person name="Zeng Q."/>
            <person name="Gargeya S."/>
            <person name="Fitzgerald M."/>
            <person name="Abouelleil A."/>
            <person name="Alvarado L."/>
            <person name="Berlin A.M."/>
            <person name="Chapman S.B."/>
            <person name="Dewar J."/>
            <person name="Goldberg J."/>
            <person name="Griggs A."/>
            <person name="Gujja S."/>
            <person name="Hansen M."/>
            <person name="Howarth C."/>
            <person name="Imamovic A."/>
            <person name="Larimer J."/>
            <person name="McCowan C."/>
            <person name="Murphy C."/>
            <person name="Pearson M."/>
            <person name="Priest M."/>
            <person name="Roberts A."/>
            <person name="Saif S."/>
            <person name="Shea T."/>
            <person name="Sykes S."/>
            <person name="Wortman J."/>
            <person name="Nusbaum C."/>
            <person name="Birren B."/>
        </authorList>
    </citation>
    <scope>NUCLEOTIDE SEQUENCE [LARGE SCALE GENOMIC DNA]</scope>
    <source>
        <strain evidence="2 3">BCC8398</strain>
    </source>
</reference>
<dbReference type="Pfam" id="PF11272">
    <property type="entry name" value="DUF3072"/>
    <property type="match status" value="1"/>
</dbReference>
<gene>
    <name evidence="2" type="ORF">I316_03064</name>
</gene>
<accession>A0A1B9GVG4</accession>
<name>A0A1B9GVG4_9TREE</name>
<organism evidence="2 3">
    <name type="scientific">Kwoniella heveanensis BCC8398</name>
    <dbReference type="NCBI Taxonomy" id="1296120"/>
    <lineage>
        <taxon>Eukaryota</taxon>
        <taxon>Fungi</taxon>
        <taxon>Dikarya</taxon>
        <taxon>Basidiomycota</taxon>
        <taxon>Agaricomycotina</taxon>
        <taxon>Tremellomycetes</taxon>
        <taxon>Tremellales</taxon>
        <taxon>Cryptococcaceae</taxon>
        <taxon>Kwoniella</taxon>
    </lineage>
</organism>
<dbReference type="AlphaFoldDB" id="A0A1B9GVG4"/>
<keyword evidence="3" id="KW-1185">Reference proteome</keyword>
<dbReference type="Proteomes" id="UP000092666">
    <property type="component" value="Unassembled WGS sequence"/>
</dbReference>
<dbReference type="InterPro" id="IPR021425">
    <property type="entry name" value="DUF3072"/>
</dbReference>
<feature type="region of interest" description="Disordered" evidence="1">
    <location>
        <begin position="1"/>
        <end position="44"/>
    </location>
</feature>
<reference evidence="3" key="2">
    <citation type="submission" date="2013-12" db="EMBL/GenBank/DDBJ databases">
        <title>Evolution of pathogenesis and genome organization in the Tremellales.</title>
        <authorList>
            <person name="Cuomo C."/>
            <person name="Litvintseva A."/>
            <person name="Heitman J."/>
            <person name="Chen Y."/>
            <person name="Sun S."/>
            <person name="Springer D."/>
            <person name="Dromer F."/>
            <person name="Young S."/>
            <person name="Zeng Q."/>
            <person name="Chapman S."/>
            <person name="Gujja S."/>
            <person name="Saif S."/>
            <person name="Birren B."/>
        </authorList>
    </citation>
    <scope>NUCLEOTIDE SEQUENCE [LARGE SCALE GENOMIC DNA]</scope>
    <source>
        <strain evidence="3">BCC8398</strain>
    </source>
</reference>
<feature type="compositionally biased region" description="Basic and acidic residues" evidence="1">
    <location>
        <begin position="173"/>
        <end position="192"/>
    </location>
</feature>
<feature type="compositionally biased region" description="Polar residues" evidence="1">
    <location>
        <begin position="213"/>
        <end position="223"/>
    </location>
</feature>
<evidence type="ECO:0000313" key="2">
    <source>
        <dbReference type="EMBL" id="OCF35024.1"/>
    </source>
</evidence>
<feature type="compositionally biased region" description="Basic and acidic residues" evidence="1">
    <location>
        <begin position="245"/>
        <end position="260"/>
    </location>
</feature>
<proteinExistence type="predicted"/>
<dbReference type="OrthoDB" id="2751476at2759"/>
<feature type="compositionally biased region" description="Basic and acidic residues" evidence="1">
    <location>
        <begin position="268"/>
        <end position="287"/>
    </location>
</feature>
<evidence type="ECO:0000256" key="1">
    <source>
        <dbReference type="SAM" id="MobiDB-lite"/>
    </source>
</evidence>
<evidence type="ECO:0000313" key="3">
    <source>
        <dbReference type="Proteomes" id="UP000092666"/>
    </source>
</evidence>
<feature type="compositionally biased region" description="Basic and acidic residues" evidence="1">
    <location>
        <begin position="95"/>
        <end position="111"/>
    </location>
</feature>